<accession>A0ABX8FWR4</accession>
<dbReference type="EMBL" id="CP075896">
    <property type="protein sequence ID" value="QWB25501.1"/>
    <property type="molecule type" value="Genomic_DNA"/>
</dbReference>
<proteinExistence type="predicted"/>
<organism evidence="2 3">
    <name type="scientific">Streptomyces koelreuteriae</name>
    <dbReference type="NCBI Taxonomy" id="2838015"/>
    <lineage>
        <taxon>Bacteria</taxon>
        <taxon>Bacillati</taxon>
        <taxon>Actinomycetota</taxon>
        <taxon>Actinomycetes</taxon>
        <taxon>Kitasatosporales</taxon>
        <taxon>Streptomycetaceae</taxon>
        <taxon>Streptomyces</taxon>
    </lineage>
</organism>
<feature type="transmembrane region" description="Helical" evidence="1">
    <location>
        <begin position="45"/>
        <end position="70"/>
    </location>
</feature>
<dbReference type="RefSeq" id="WP_215121311.1">
    <property type="nucleotide sequence ID" value="NZ_CP075896.1"/>
</dbReference>
<evidence type="ECO:0000256" key="1">
    <source>
        <dbReference type="SAM" id="Phobius"/>
    </source>
</evidence>
<evidence type="ECO:0000313" key="2">
    <source>
        <dbReference type="EMBL" id="QWB25501.1"/>
    </source>
</evidence>
<reference evidence="3" key="1">
    <citation type="submission" date="2021-05" db="EMBL/GenBank/DDBJ databases">
        <title>Direct Submission.</title>
        <authorList>
            <person name="Li K."/>
            <person name="Gao J."/>
        </authorList>
    </citation>
    <scope>NUCLEOTIDE SEQUENCE [LARGE SCALE GENOMIC DNA]</scope>
    <source>
        <strain evidence="3">MG62</strain>
    </source>
</reference>
<dbReference type="Proteomes" id="UP000679629">
    <property type="component" value="Chromosome"/>
</dbReference>
<gene>
    <name evidence="2" type="ORF">KJK29_24670</name>
</gene>
<keyword evidence="1" id="KW-1133">Transmembrane helix</keyword>
<keyword evidence="3" id="KW-1185">Reference proteome</keyword>
<protein>
    <submittedName>
        <fullName evidence="2">Uncharacterized protein</fullName>
    </submittedName>
</protein>
<feature type="transmembrane region" description="Helical" evidence="1">
    <location>
        <begin position="12"/>
        <end position="33"/>
    </location>
</feature>
<evidence type="ECO:0000313" key="3">
    <source>
        <dbReference type="Proteomes" id="UP000679629"/>
    </source>
</evidence>
<keyword evidence="1" id="KW-0812">Transmembrane</keyword>
<keyword evidence="1" id="KW-0472">Membrane</keyword>
<sequence>MNPTSLYERSKTAFLAVMNLLWVTISVGLASGWGASMAGKEWTDAVGVAFTASTAVGMLLTGVASLIYVIRQHRP</sequence>
<name>A0ABX8FWR4_9ACTN</name>